<sequence length="41" mass="4771">VSEIFELSIKEQLEGLKKYQFSSAELVNSYINRIEELNPVL</sequence>
<reference evidence="1" key="1">
    <citation type="submission" date="2018-05" db="EMBL/GenBank/DDBJ databases">
        <authorList>
            <person name="Lanie J.A."/>
            <person name="Ng W.-L."/>
            <person name="Kazmierczak K.M."/>
            <person name="Andrzejewski T.M."/>
            <person name="Davidsen T.M."/>
            <person name="Wayne K.J."/>
            <person name="Tettelin H."/>
            <person name="Glass J.I."/>
            <person name="Rusch D."/>
            <person name="Podicherti R."/>
            <person name="Tsui H.-C.T."/>
            <person name="Winkler M.E."/>
        </authorList>
    </citation>
    <scope>NUCLEOTIDE SEQUENCE</scope>
</reference>
<gene>
    <name evidence="1" type="ORF">METZ01_LOCUS359859</name>
</gene>
<organism evidence="1">
    <name type="scientific">marine metagenome</name>
    <dbReference type="NCBI Taxonomy" id="408172"/>
    <lineage>
        <taxon>unclassified sequences</taxon>
        <taxon>metagenomes</taxon>
        <taxon>ecological metagenomes</taxon>
    </lineage>
</organism>
<dbReference type="SUPFAM" id="SSF75304">
    <property type="entry name" value="Amidase signature (AS) enzymes"/>
    <property type="match status" value="1"/>
</dbReference>
<evidence type="ECO:0008006" key="2">
    <source>
        <dbReference type="Google" id="ProtNLM"/>
    </source>
</evidence>
<accession>A0A382SC14</accession>
<protein>
    <recommendedName>
        <fullName evidence="2">Amidase domain-containing protein</fullName>
    </recommendedName>
</protein>
<proteinExistence type="predicted"/>
<dbReference type="AlphaFoldDB" id="A0A382SC14"/>
<feature type="non-terminal residue" evidence="1">
    <location>
        <position position="1"/>
    </location>
</feature>
<dbReference type="InterPro" id="IPR036928">
    <property type="entry name" value="AS_sf"/>
</dbReference>
<name>A0A382SC14_9ZZZZ</name>
<dbReference type="Gene3D" id="3.90.1300.10">
    <property type="entry name" value="Amidase signature (AS) domain"/>
    <property type="match status" value="1"/>
</dbReference>
<feature type="non-terminal residue" evidence="1">
    <location>
        <position position="41"/>
    </location>
</feature>
<evidence type="ECO:0000313" key="1">
    <source>
        <dbReference type="EMBL" id="SVD07005.1"/>
    </source>
</evidence>
<dbReference type="EMBL" id="UINC01127709">
    <property type="protein sequence ID" value="SVD07005.1"/>
    <property type="molecule type" value="Genomic_DNA"/>
</dbReference>